<evidence type="ECO:0000313" key="15">
    <source>
        <dbReference type="EMBL" id="WCZ31730.1"/>
    </source>
</evidence>
<dbReference type="Gene3D" id="3.50.50.60">
    <property type="entry name" value="FAD/NAD(P)-binding domain"/>
    <property type="match status" value="1"/>
</dbReference>
<evidence type="ECO:0000259" key="14">
    <source>
        <dbReference type="Pfam" id="PF01593"/>
    </source>
</evidence>
<dbReference type="Gene3D" id="3.90.660.20">
    <property type="entry name" value="Protoporphyrinogen oxidase, mitochondrial, domain 2"/>
    <property type="match status" value="1"/>
</dbReference>
<sequence>MRIAIIGAGIAGLTAAYEIHKVAPDAHVDVFEAEARVGGKTRTVPFDSGPMDVGAEAFLARNNDIVDFFTELGLADQMVGPSGLRSRVYAQDSLQPIPQGGVMGIPSSAEPVKHLVSAETAARIDAESTAEPIDWQVGQDYSVGRMVRERYGDEVADRVVSALLGGVYSCSADDLGIRATVPQLAEALDALAESGEPVTLSAAVKSIEAERAERARERSADNDGGVGQPAGPPFRAFRGGYADVYDTLAEKCGANIQIDTFISGVEPHKKGGYTVKGGGEAAQEPYDRVLVATPAPTASRLLKKVAPDAAEAMRPIKLASSAVVGLKIDSDTDSAGNHLPENSGLLVALDQGGVHAKAFTFSSRKWPHLAERLDGGVIVRASFGRFGDDAIVRADEDDLVDYALDDLKTITGFDARDAGVSEIFTQRWFGGIPRFDERHLGYVKAARAALADVPGIDVTGAWAGGVGIPNVVADARAAARRIL</sequence>
<dbReference type="InterPro" id="IPR004572">
    <property type="entry name" value="Protoporphyrinogen_oxidase"/>
</dbReference>
<keyword evidence="16" id="KW-1185">Reference proteome</keyword>
<dbReference type="GO" id="GO:0004729">
    <property type="term" value="F:oxygen-dependent protoporphyrinogen oxidase activity"/>
    <property type="evidence" value="ECO:0007669"/>
    <property type="project" value="UniProtKB-EC"/>
</dbReference>
<evidence type="ECO:0000313" key="16">
    <source>
        <dbReference type="Proteomes" id="UP001220064"/>
    </source>
</evidence>
<evidence type="ECO:0000256" key="5">
    <source>
        <dbReference type="ARBA" id="ARBA00008310"/>
    </source>
</evidence>
<proteinExistence type="inferred from homology"/>
<dbReference type="InterPro" id="IPR036188">
    <property type="entry name" value="FAD/NAD-bd_sf"/>
</dbReference>
<evidence type="ECO:0000256" key="3">
    <source>
        <dbReference type="ARBA" id="ARBA00002185"/>
    </source>
</evidence>
<evidence type="ECO:0000256" key="8">
    <source>
        <dbReference type="ARBA" id="ARBA00022630"/>
    </source>
</evidence>
<reference evidence="15 16" key="1">
    <citation type="submission" date="2020-10" db="EMBL/GenBank/DDBJ databases">
        <title>Complete genome sequence of Corynebacterium massiliense DSM 45435, type strain of Corynebacterium massiliense.</title>
        <authorList>
            <person name="Busche T."/>
            <person name="Kalinowski J."/>
            <person name="Ruckert C."/>
        </authorList>
    </citation>
    <scope>NUCLEOTIDE SEQUENCE [LARGE SCALE GENOMIC DNA]</scope>
    <source>
        <strain evidence="15 16">DSM 45435</strain>
    </source>
</reference>
<comment type="pathway">
    <text evidence="4 12">Porphyrin-containing compound metabolism; protoheme biosynthesis.</text>
</comment>
<feature type="compositionally biased region" description="Basic and acidic residues" evidence="13">
    <location>
        <begin position="211"/>
        <end position="221"/>
    </location>
</feature>
<gene>
    <name evidence="15" type="primary">hemY</name>
    <name evidence="15" type="ORF">CMASS_01335</name>
</gene>
<dbReference type="PANTHER" id="PTHR42923">
    <property type="entry name" value="PROTOPORPHYRINOGEN OXIDASE"/>
    <property type="match status" value="1"/>
</dbReference>
<dbReference type="Pfam" id="PF01593">
    <property type="entry name" value="Amino_oxidase"/>
    <property type="match status" value="1"/>
</dbReference>
<dbReference type="SUPFAM" id="SSF54373">
    <property type="entry name" value="FAD-linked reductases, C-terminal domain"/>
    <property type="match status" value="1"/>
</dbReference>
<keyword evidence="8 12" id="KW-0285">Flavoprotein</keyword>
<evidence type="ECO:0000256" key="13">
    <source>
        <dbReference type="SAM" id="MobiDB-lite"/>
    </source>
</evidence>
<dbReference type="Proteomes" id="UP001220064">
    <property type="component" value="Chromosome"/>
</dbReference>
<evidence type="ECO:0000256" key="6">
    <source>
        <dbReference type="ARBA" id="ARBA00012402"/>
    </source>
</evidence>
<dbReference type="EMBL" id="CP063189">
    <property type="protein sequence ID" value="WCZ31730.1"/>
    <property type="molecule type" value="Genomic_DNA"/>
</dbReference>
<evidence type="ECO:0000256" key="12">
    <source>
        <dbReference type="RuleBase" id="RU364052"/>
    </source>
</evidence>
<evidence type="ECO:0000256" key="10">
    <source>
        <dbReference type="ARBA" id="ARBA00023002"/>
    </source>
</evidence>
<keyword evidence="12" id="KW-0963">Cytoplasm</keyword>
<comment type="cofactor">
    <cofactor evidence="2 12">
        <name>FAD</name>
        <dbReference type="ChEBI" id="CHEBI:57692"/>
    </cofactor>
</comment>
<keyword evidence="11 12" id="KW-0350">Heme biosynthesis</keyword>
<name>A0ABY7U4X2_9CORY</name>
<feature type="region of interest" description="Disordered" evidence="13">
    <location>
        <begin position="211"/>
        <end position="232"/>
    </location>
</feature>
<comment type="function">
    <text evidence="3 12">Involved in coproporphyrin-dependent heme b biosynthesis. Catalyzes the oxidation of coproporphyrinogen III to coproporphyrin III.</text>
</comment>
<dbReference type="InterPro" id="IPR050464">
    <property type="entry name" value="Zeta_carotene_desat/Oxidored"/>
</dbReference>
<dbReference type="RefSeq" id="WP_022863391.1">
    <property type="nucleotide sequence ID" value="NZ_ATVG01000010.1"/>
</dbReference>
<evidence type="ECO:0000256" key="11">
    <source>
        <dbReference type="ARBA" id="ARBA00023133"/>
    </source>
</evidence>
<evidence type="ECO:0000256" key="7">
    <source>
        <dbReference type="ARBA" id="ARBA00019046"/>
    </source>
</evidence>
<keyword evidence="9 12" id="KW-0274">FAD</keyword>
<dbReference type="NCBIfam" id="NF008841">
    <property type="entry name" value="PRK11883.1-1"/>
    <property type="match status" value="1"/>
</dbReference>
<dbReference type="InterPro" id="IPR002937">
    <property type="entry name" value="Amino_oxidase"/>
</dbReference>
<feature type="domain" description="Amine oxidase" evidence="14">
    <location>
        <begin position="10"/>
        <end position="483"/>
    </location>
</feature>
<evidence type="ECO:0000256" key="9">
    <source>
        <dbReference type="ARBA" id="ARBA00022827"/>
    </source>
</evidence>
<comment type="similarity">
    <text evidence="5 12">Belongs to the protoporphyrinogen/coproporphyrinogen oxidase family. Coproporphyrinogen III oxidase subfamily.</text>
</comment>
<accession>A0ABY7U4X2</accession>
<evidence type="ECO:0000256" key="1">
    <source>
        <dbReference type="ARBA" id="ARBA00001755"/>
    </source>
</evidence>
<dbReference type="PRINTS" id="PR00419">
    <property type="entry name" value="ADXRDTASE"/>
</dbReference>
<comment type="catalytic activity">
    <reaction evidence="1">
        <text>coproporphyrinogen III + 3 O2 = coproporphyrin III + 3 H2O2</text>
        <dbReference type="Rhea" id="RHEA:43436"/>
        <dbReference type="ChEBI" id="CHEBI:15379"/>
        <dbReference type="ChEBI" id="CHEBI:16240"/>
        <dbReference type="ChEBI" id="CHEBI:57309"/>
        <dbReference type="ChEBI" id="CHEBI:131725"/>
        <dbReference type="EC" id="1.3.3.15"/>
    </reaction>
    <physiologicalReaction direction="left-to-right" evidence="1">
        <dbReference type="Rhea" id="RHEA:43437"/>
    </physiologicalReaction>
</comment>
<dbReference type="SUPFAM" id="SSF51905">
    <property type="entry name" value="FAD/NAD(P)-binding domain"/>
    <property type="match status" value="1"/>
</dbReference>
<dbReference type="Gene3D" id="1.10.3110.10">
    <property type="entry name" value="protoporphyrinogen ix oxidase, domain 3"/>
    <property type="match status" value="1"/>
</dbReference>
<comment type="subcellular location">
    <subcellularLocation>
        <location evidence="12">Cytoplasm</location>
    </subcellularLocation>
</comment>
<dbReference type="PANTHER" id="PTHR42923:SF3">
    <property type="entry name" value="PROTOPORPHYRINOGEN OXIDASE"/>
    <property type="match status" value="1"/>
</dbReference>
<dbReference type="NCBIfam" id="TIGR00562">
    <property type="entry name" value="proto_IX_ox"/>
    <property type="match status" value="1"/>
</dbReference>
<protein>
    <recommendedName>
        <fullName evidence="7 12">Coproporphyrinogen III oxidase</fullName>
        <ecNumber evidence="6 12">1.3.3.15</ecNumber>
    </recommendedName>
</protein>
<dbReference type="EC" id="1.3.3.15" evidence="6 12"/>
<evidence type="ECO:0000256" key="4">
    <source>
        <dbReference type="ARBA" id="ARBA00004744"/>
    </source>
</evidence>
<evidence type="ECO:0000256" key="2">
    <source>
        <dbReference type="ARBA" id="ARBA00001974"/>
    </source>
</evidence>
<keyword evidence="10 12" id="KW-0560">Oxidoreductase</keyword>
<organism evidence="15 16">
    <name type="scientific">Corynebacterium massiliense DSM 45435</name>
    <dbReference type="NCBI Taxonomy" id="1121364"/>
    <lineage>
        <taxon>Bacteria</taxon>
        <taxon>Bacillati</taxon>
        <taxon>Actinomycetota</taxon>
        <taxon>Actinomycetes</taxon>
        <taxon>Mycobacteriales</taxon>
        <taxon>Corynebacteriaceae</taxon>
        <taxon>Corynebacterium</taxon>
    </lineage>
</organism>